<feature type="compositionally biased region" description="Polar residues" evidence="1">
    <location>
        <begin position="54"/>
        <end position="67"/>
    </location>
</feature>
<feature type="compositionally biased region" description="Polar residues" evidence="1">
    <location>
        <begin position="27"/>
        <end position="38"/>
    </location>
</feature>
<dbReference type="VEuPathDB" id="FungiDB:SMAC_07568"/>
<sequence length="83" mass="8818">MGVEDWIPTYHPSGTSGAERAGKTKDTQAPTANPSNNFCDKHGFLPTSDGGSSGVPTVTVEHTTSAELQKEKEDEAKVKEEAK</sequence>
<dbReference type="AlphaFoldDB" id="A0A8S9A0J0"/>
<reference evidence="2 3" key="1">
    <citation type="submission" date="2017-07" db="EMBL/GenBank/DDBJ databases">
        <title>Genome sequence of the Sordaria macrospora wild type strain R19027.</title>
        <authorList>
            <person name="Nowrousian M."/>
            <person name="Teichert I."/>
            <person name="Kueck U."/>
        </authorList>
    </citation>
    <scope>NUCLEOTIDE SEQUENCE [LARGE SCALE GENOMIC DNA]</scope>
    <source>
        <strain evidence="2 3">R19027</strain>
        <tissue evidence="2">Mycelium</tissue>
    </source>
</reference>
<feature type="region of interest" description="Disordered" evidence="1">
    <location>
        <begin position="1"/>
        <end position="83"/>
    </location>
</feature>
<evidence type="ECO:0000313" key="2">
    <source>
        <dbReference type="EMBL" id="KAA8634946.1"/>
    </source>
</evidence>
<accession>A0A8S9A0J0</accession>
<dbReference type="EMBL" id="NMPR01000017">
    <property type="protein sequence ID" value="KAA8634946.1"/>
    <property type="molecule type" value="Genomic_DNA"/>
</dbReference>
<name>A0A8S9A0J0_SORMA</name>
<organism evidence="2 3">
    <name type="scientific">Sordaria macrospora</name>
    <dbReference type="NCBI Taxonomy" id="5147"/>
    <lineage>
        <taxon>Eukaryota</taxon>
        <taxon>Fungi</taxon>
        <taxon>Dikarya</taxon>
        <taxon>Ascomycota</taxon>
        <taxon>Pezizomycotina</taxon>
        <taxon>Sordariomycetes</taxon>
        <taxon>Sordariomycetidae</taxon>
        <taxon>Sordariales</taxon>
        <taxon>Sordariaceae</taxon>
        <taxon>Sordaria</taxon>
    </lineage>
</organism>
<evidence type="ECO:0000256" key="1">
    <source>
        <dbReference type="SAM" id="MobiDB-lite"/>
    </source>
</evidence>
<dbReference type="Proteomes" id="UP000433876">
    <property type="component" value="Unassembled WGS sequence"/>
</dbReference>
<feature type="compositionally biased region" description="Basic and acidic residues" evidence="1">
    <location>
        <begin position="68"/>
        <end position="83"/>
    </location>
</feature>
<evidence type="ECO:0000313" key="3">
    <source>
        <dbReference type="Proteomes" id="UP000433876"/>
    </source>
</evidence>
<comment type="caution">
    <text evidence="2">The sequence shown here is derived from an EMBL/GenBank/DDBJ whole genome shotgun (WGS) entry which is preliminary data.</text>
</comment>
<proteinExistence type="predicted"/>
<protein>
    <submittedName>
        <fullName evidence="2">Uncharacterized protein</fullName>
    </submittedName>
</protein>
<gene>
    <name evidence="2" type="ORF">SMACR_07568</name>
</gene>